<keyword evidence="3" id="KW-1185">Reference proteome</keyword>
<name>A0A177CYN9_9PLEO</name>
<dbReference type="STRING" id="1460663.A0A177CYN9"/>
<keyword evidence="1" id="KW-0812">Transmembrane</keyword>
<dbReference type="GeneID" id="28757271"/>
<feature type="transmembrane region" description="Helical" evidence="1">
    <location>
        <begin position="257"/>
        <end position="281"/>
    </location>
</feature>
<dbReference type="Proteomes" id="UP000077069">
    <property type="component" value="Unassembled WGS sequence"/>
</dbReference>
<evidence type="ECO:0000256" key="1">
    <source>
        <dbReference type="SAM" id="Phobius"/>
    </source>
</evidence>
<gene>
    <name evidence="2" type="ORF">CC84DRAFT_1078096</name>
</gene>
<evidence type="ECO:0000313" key="2">
    <source>
        <dbReference type="EMBL" id="OAG12623.1"/>
    </source>
</evidence>
<keyword evidence="1" id="KW-0472">Membrane</keyword>
<protein>
    <submittedName>
        <fullName evidence="2">Uncharacterized protein</fullName>
    </submittedName>
</protein>
<evidence type="ECO:0000313" key="3">
    <source>
        <dbReference type="Proteomes" id="UP000077069"/>
    </source>
</evidence>
<sequence>MRVGRTEDHRTIAGKRLRKSEVLPLQCESKDPDDLFYHEAQISSLCWGPDESFWTEIFFVETFFGSELHYDKYLNPIQDPETNLTLRLDPPTLSYDPTLSSDPREYWLKQLEVRLSQVVQEYTALIGTFSKRMETYVRTPGFMSDRSGHTQTLSDVLETIQNFSDSIGSTIDAWESFRKTQISLFVLEGRRNDAKKPAYSRLLGSIIQSIEELERLRGFLLTQRAKFKSRIENYVAFPLLFTAAIFSMDFVKPKNDSLAWGLFFTVFVVTSVLNGTIAWLLHRSLIQKAVRKLLGLG</sequence>
<keyword evidence="1" id="KW-1133">Transmembrane helix</keyword>
<dbReference type="EMBL" id="KV441548">
    <property type="protein sequence ID" value="OAG12623.1"/>
    <property type="molecule type" value="Genomic_DNA"/>
</dbReference>
<dbReference type="AlphaFoldDB" id="A0A177CYN9"/>
<accession>A0A177CYN9</accession>
<proteinExistence type="predicted"/>
<dbReference type="OrthoDB" id="5428055at2759"/>
<feature type="transmembrane region" description="Helical" evidence="1">
    <location>
        <begin position="234"/>
        <end position="251"/>
    </location>
</feature>
<dbReference type="InParanoid" id="A0A177CYN9"/>
<reference evidence="2 3" key="1">
    <citation type="submission" date="2016-05" db="EMBL/GenBank/DDBJ databases">
        <title>Comparative analysis of secretome profiles of manganese(II)-oxidizing ascomycete fungi.</title>
        <authorList>
            <consortium name="DOE Joint Genome Institute"/>
            <person name="Zeiner C.A."/>
            <person name="Purvine S.O."/>
            <person name="Zink E.M."/>
            <person name="Wu S."/>
            <person name="Pasa-Tolic L."/>
            <person name="Chaput D.L."/>
            <person name="Haridas S."/>
            <person name="Grigoriev I.V."/>
            <person name="Santelli C.M."/>
            <person name="Hansel C.M."/>
        </authorList>
    </citation>
    <scope>NUCLEOTIDE SEQUENCE [LARGE SCALE GENOMIC DNA]</scope>
    <source>
        <strain evidence="2 3">AP3s5-JAC2a</strain>
    </source>
</reference>
<dbReference type="RefSeq" id="XP_018042988.1">
    <property type="nucleotide sequence ID" value="XM_018173785.1"/>
</dbReference>
<organism evidence="2 3">
    <name type="scientific">Paraphaeosphaeria sporulosa</name>
    <dbReference type="NCBI Taxonomy" id="1460663"/>
    <lineage>
        <taxon>Eukaryota</taxon>
        <taxon>Fungi</taxon>
        <taxon>Dikarya</taxon>
        <taxon>Ascomycota</taxon>
        <taxon>Pezizomycotina</taxon>
        <taxon>Dothideomycetes</taxon>
        <taxon>Pleosporomycetidae</taxon>
        <taxon>Pleosporales</taxon>
        <taxon>Massarineae</taxon>
        <taxon>Didymosphaeriaceae</taxon>
        <taxon>Paraphaeosphaeria</taxon>
    </lineage>
</organism>